<dbReference type="EMBL" id="JRPD02000004">
    <property type="protein sequence ID" value="TLE00933.1"/>
    <property type="molecule type" value="Genomic_DNA"/>
</dbReference>
<evidence type="ECO:0000313" key="1">
    <source>
        <dbReference type="EMBL" id="STQ86712.1"/>
    </source>
</evidence>
<dbReference type="Proteomes" id="UP000029922">
    <property type="component" value="Unassembled WGS sequence"/>
</dbReference>
<reference evidence="2 3" key="1">
    <citation type="journal article" date="2014" name="Genome Announc.">
        <title>Draft genome sequences of eight enterohepatic helicobacter species isolated from both laboratory and wild rodents.</title>
        <authorList>
            <person name="Sheh A."/>
            <person name="Shen Z."/>
            <person name="Fox J.G."/>
        </authorList>
    </citation>
    <scope>NUCLEOTIDE SEQUENCE [LARGE SCALE GENOMIC DNA]</scope>
    <source>
        <strain evidence="2 3">ST1</strain>
    </source>
</reference>
<dbReference type="EMBL" id="UGJE01000002">
    <property type="protein sequence ID" value="STQ86712.1"/>
    <property type="molecule type" value="Genomic_DNA"/>
</dbReference>
<name>A0A099U0G0_9HELI</name>
<keyword evidence="4" id="KW-1185">Reference proteome</keyword>
<dbReference type="Proteomes" id="UP000255139">
    <property type="component" value="Unassembled WGS sequence"/>
</dbReference>
<evidence type="ECO:0000313" key="4">
    <source>
        <dbReference type="Proteomes" id="UP000255139"/>
    </source>
</evidence>
<protein>
    <submittedName>
        <fullName evidence="2">DUF3240 domain-containing protein</fullName>
    </submittedName>
    <submittedName>
        <fullName evidence="1">Protein of uncharacterized function (DUF3240)</fullName>
    </submittedName>
</protein>
<dbReference type="Pfam" id="PF11582">
    <property type="entry name" value="DUF3240"/>
    <property type="match status" value="1"/>
</dbReference>
<evidence type="ECO:0000313" key="2">
    <source>
        <dbReference type="EMBL" id="TLE00933.1"/>
    </source>
</evidence>
<gene>
    <name evidence="2" type="ORF">LS73_003275</name>
    <name evidence="1" type="ORF">NCTC12714_01523</name>
</gene>
<dbReference type="RefSeq" id="WP_034556909.1">
    <property type="nucleotide sequence ID" value="NZ_FZML01000019.1"/>
</dbReference>
<organism evidence="1 4">
    <name type="scientific">Helicobacter muridarum</name>
    <dbReference type="NCBI Taxonomy" id="216"/>
    <lineage>
        <taxon>Bacteria</taxon>
        <taxon>Pseudomonadati</taxon>
        <taxon>Campylobacterota</taxon>
        <taxon>Epsilonproteobacteria</taxon>
        <taxon>Campylobacterales</taxon>
        <taxon>Helicobacteraceae</taxon>
        <taxon>Helicobacter</taxon>
    </lineage>
</organism>
<reference evidence="1 4" key="2">
    <citation type="submission" date="2018-06" db="EMBL/GenBank/DDBJ databases">
        <authorList>
            <consortium name="Pathogen Informatics"/>
            <person name="Doyle S."/>
        </authorList>
    </citation>
    <scope>NUCLEOTIDE SEQUENCE [LARGE SCALE GENOMIC DNA]</scope>
    <source>
        <strain evidence="1 4">NCTC12714</strain>
    </source>
</reference>
<dbReference type="AlphaFoldDB" id="A0A099U0G0"/>
<sequence>MIVLDIYVRYEIKDNVIDFLLHNGYYDFFFLEAKKYAAKNMLLNDEEQVTGRQNYALIKIYLDENTSNSLAKLIEDTFNDARVFAVRCRDKCDL</sequence>
<dbReference type="InterPro" id="IPR015867">
    <property type="entry name" value="N-reg_PII/ATP_PRibTrfase_C"/>
</dbReference>
<proteinExistence type="predicted"/>
<dbReference type="OrthoDB" id="5327691at2"/>
<dbReference type="Gene3D" id="3.30.70.120">
    <property type="match status" value="1"/>
</dbReference>
<evidence type="ECO:0000313" key="3">
    <source>
        <dbReference type="Proteomes" id="UP000029922"/>
    </source>
</evidence>
<dbReference type="InterPro" id="IPR021634">
    <property type="entry name" value="DUF3240"/>
</dbReference>
<accession>A0A099U0G0</accession>